<evidence type="ECO:0000256" key="5">
    <source>
        <dbReference type="SAM" id="Phobius"/>
    </source>
</evidence>
<feature type="domain" description="Sodium/calcium exchanger membrane region" evidence="6">
    <location>
        <begin position="174"/>
        <end position="317"/>
    </location>
</feature>
<dbReference type="InterPro" id="IPR044880">
    <property type="entry name" value="NCX_ion-bd_dom_sf"/>
</dbReference>
<dbReference type="eggNOG" id="COG0530">
    <property type="taxonomic scope" value="Bacteria"/>
</dbReference>
<keyword evidence="3 5" id="KW-1133">Transmembrane helix</keyword>
<dbReference type="InterPro" id="IPR004481">
    <property type="entry name" value="K/Na/Ca-exchanger"/>
</dbReference>
<dbReference type="InterPro" id="IPR004837">
    <property type="entry name" value="NaCa_Exmemb"/>
</dbReference>
<evidence type="ECO:0000256" key="2">
    <source>
        <dbReference type="ARBA" id="ARBA00022692"/>
    </source>
</evidence>
<comment type="subcellular location">
    <subcellularLocation>
        <location evidence="1">Membrane</location>
        <topology evidence="1">Multi-pass membrane protein</topology>
    </subcellularLocation>
</comment>
<proteinExistence type="predicted"/>
<keyword evidence="4 5" id="KW-0472">Membrane</keyword>
<feature type="transmembrane region" description="Helical" evidence="5">
    <location>
        <begin position="242"/>
        <end position="262"/>
    </location>
</feature>
<feature type="transmembrane region" description="Helical" evidence="5">
    <location>
        <begin position="173"/>
        <end position="196"/>
    </location>
</feature>
<dbReference type="AlphaFoldDB" id="F9UGW1"/>
<feature type="domain" description="Sodium/calcium exchanger membrane region" evidence="6">
    <location>
        <begin position="5"/>
        <end position="144"/>
    </location>
</feature>
<dbReference type="Pfam" id="PF01699">
    <property type="entry name" value="Na_Ca_ex"/>
    <property type="match status" value="2"/>
</dbReference>
<feature type="transmembrane region" description="Helical" evidence="5">
    <location>
        <begin position="274"/>
        <end position="291"/>
    </location>
</feature>
<dbReference type="OrthoDB" id="9794225at2"/>
<keyword evidence="2 5" id="KW-0812">Transmembrane</keyword>
<sequence length="321" mass="33515">MALPILAVILGLALLVWSADRFVDGAAATARHMGMPPLLIGMVVIGFGTSAPEMVVSAISASQGNPGLALGNAYGSNITNIALILGLTALISPIAVHSSILRKELPILAGVTAFAVLVLRDGELTRMDAWSFLVVFALLMGWSIREGLRQRSDALAGEVVESLEAHPMPLSRALTWLAVGLVLLIVSSRVLVWGAVEIAHGLGVSDLVIGLTIVAIGTSLPELASSLIAVRKGEHDLALGNVIGSNLFNTLAVVGIAGAIHPTTVPPEVISRDMMVMGALTLSLFVIGYGFRGPGRINRLEGLLLLGCFVAYTSYLISTIF</sequence>
<feature type="transmembrane region" description="Helical" evidence="5">
    <location>
        <begin position="77"/>
        <end position="96"/>
    </location>
</feature>
<feature type="transmembrane region" description="Helical" evidence="5">
    <location>
        <begin position="303"/>
        <end position="320"/>
    </location>
</feature>
<organism evidence="7 8">
    <name type="scientific">Thiocapsa marina 5811</name>
    <dbReference type="NCBI Taxonomy" id="768671"/>
    <lineage>
        <taxon>Bacteria</taxon>
        <taxon>Pseudomonadati</taxon>
        <taxon>Pseudomonadota</taxon>
        <taxon>Gammaproteobacteria</taxon>
        <taxon>Chromatiales</taxon>
        <taxon>Chromatiaceae</taxon>
        <taxon>Thiocapsa</taxon>
    </lineage>
</organism>
<evidence type="ECO:0000313" key="7">
    <source>
        <dbReference type="EMBL" id="EGV16581.1"/>
    </source>
</evidence>
<accession>F9UGW1</accession>
<evidence type="ECO:0000259" key="6">
    <source>
        <dbReference type="Pfam" id="PF01699"/>
    </source>
</evidence>
<dbReference type="GO" id="GO:0006874">
    <property type="term" value="P:intracellular calcium ion homeostasis"/>
    <property type="evidence" value="ECO:0007669"/>
    <property type="project" value="TreeGrafter"/>
</dbReference>
<dbReference type="PANTHER" id="PTHR10846">
    <property type="entry name" value="SODIUM/POTASSIUM/CALCIUM EXCHANGER"/>
    <property type="match status" value="1"/>
</dbReference>
<name>F9UGW1_9GAMM</name>
<dbReference type="Proteomes" id="UP000005459">
    <property type="component" value="Unassembled WGS sequence"/>
</dbReference>
<protein>
    <submittedName>
        <fullName evidence="7">Na+/Ca+ antiporter, CaCA family</fullName>
    </submittedName>
</protein>
<keyword evidence="8" id="KW-1185">Reference proteome</keyword>
<gene>
    <name evidence="7" type="ORF">ThimaDRAFT_4164</name>
</gene>
<reference evidence="7 8" key="1">
    <citation type="submission" date="2011-06" db="EMBL/GenBank/DDBJ databases">
        <title>The draft genome of Thiocapsa marina 5811.</title>
        <authorList>
            <consortium name="US DOE Joint Genome Institute (JGI-PGF)"/>
            <person name="Lucas S."/>
            <person name="Han J."/>
            <person name="Cheng J.-F."/>
            <person name="Goodwin L."/>
            <person name="Pitluck S."/>
            <person name="Peters L."/>
            <person name="Land M.L."/>
            <person name="Hauser L."/>
            <person name="Vogl K."/>
            <person name="Liu Z."/>
            <person name="Imhoff J."/>
            <person name="Thiel V."/>
            <person name="Frigaard N.-U."/>
            <person name="Bryant D."/>
            <person name="Woyke T.J."/>
        </authorList>
    </citation>
    <scope>NUCLEOTIDE SEQUENCE [LARGE SCALE GENOMIC DNA]</scope>
    <source>
        <strain evidence="7 8">5811</strain>
    </source>
</reference>
<feature type="transmembrane region" description="Helical" evidence="5">
    <location>
        <begin position="127"/>
        <end position="144"/>
    </location>
</feature>
<dbReference type="PATRIC" id="fig|768671.3.peg.4396"/>
<dbReference type="PANTHER" id="PTHR10846:SF8">
    <property type="entry name" value="INNER MEMBRANE PROTEIN YRBG"/>
    <property type="match status" value="1"/>
</dbReference>
<dbReference type="GO" id="GO:0005886">
    <property type="term" value="C:plasma membrane"/>
    <property type="evidence" value="ECO:0007669"/>
    <property type="project" value="TreeGrafter"/>
</dbReference>
<evidence type="ECO:0000313" key="8">
    <source>
        <dbReference type="Proteomes" id="UP000005459"/>
    </source>
</evidence>
<dbReference type="GO" id="GO:0008273">
    <property type="term" value="F:calcium, potassium:sodium antiporter activity"/>
    <property type="evidence" value="ECO:0007669"/>
    <property type="project" value="TreeGrafter"/>
</dbReference>
<feature type="transmembrane region" description="Helical" evidence="5">
    <location>
        <begin position="34"/>
        <end position="56"/>
    </location>
</feature>
<dbReference type="EMBL" id="AFWV01000016">
    <property type="protein sequence ID" value="EGV16581.1"/>
    <property type="molecule type" value="Genomic_DNA"/>
</dbReference>
<dbReference type="NCBIfam" id="TIGR00367">
    <property type="entry name" value="calcium/sodium antiporter"/>
    <property type="match status" value="1"/>
</dbReference>
<dbReference type="GO" id="GO:0005262">
    <property type="term" value="F:calcium channel activity"/>
    <property type="evidence" value="ECO:0007669"/>
    <property type="project" value="TreeGrafter"/>
</dbReference>
<dbReference type="Gene3D" id="1.20.1420.30">
    <property type="entry name" value="NCX, central ion-binding region"/>
    <property type="match status" value="2"/>
</dbReference>
<feature type="transmembrane region" description="Helical" evidence="5">
    <location>
        <begin position="208"/>
        <end position="230"/>
    </location>
</feature>
<evidence type="ECO:0000256" key="3">
    <source>
        <dbReference type="ARBA" id="ARBA00022989"/>
    </source>
</evidence>
<evidence type="ECO:0000256" key="1">
    <source>
        <dbReference type="ARBA" id="ARBA00004141"/>
    </source>
</evidence>
<evidence type="ECO:0000256" key="4">
    <source>
        <dbReference type="ARBA" id="ARBA00023136"/>
    </source>
</evidence>
<dbReference type="RefSeq" id="WP_007195036.1">
    <property type="nucleotide sequence ID" value="NZ_AFWV01000016.1"/>
</dbReference>